<evidence type="ECO:0000256" key="9">
    <source>
        <dbReference type="NCBIfam" id="TIGR00080"/>
    </source>
</evidence>
<evidence type="ECO:0000256" key="2">
    <source>
        <dbReference type="ARBA" id="ARBA00005369"/>
    </source>
</evidence>
<evidence type="ECO:0000313" key="11">
    <source>
        <dbReference type="Proteomes" id="UP000177029"/>
    </source>
</evidence>
<proteinExistence type="inferred from homology"/>
<dbReference type="GO" id="GO:0030091">
    <property type="term" value="P:protein repair"/>
    <property type="evidence" value="ECO:0007669"/>
    <property type="project" value="UniProtKB-UniRule"/>
</dbReference>
<comment type="caution">
    <text evidence="10">The sequence shown here is derived from an EMBL/GenBank/DDBJ whole genome shotgun (WGS) entry which is preliminary data.</text>
</comment>
<dbReference type="NCBIfam" id="TIGR00080">
    <property type="entry name" value="pimt"/>
    <property type="match status" value="1"/>
</dbReference>
<dbReference type="CDD" id="cd02440">
    <property type="entry name" value="AdoMet_MTases"/>
    <property type="match status" value="1"/>
</dbReference>
<evidence type="ECO:0000256" key="8">
    <source>
        <dbReference type="ARBA" id="ARBA00022691"/>
    </source>
</evidence>
<evidence type="ECO:0000256" key="7">
    <source>
        <dbReference type="ARBA" id="ARBA00022679"/>
    </source>
</evidence>
<dbReference type="InterPro" id="IPR000682">
    <property type="entry name" value="PCMT"/>
</dbReference>
<keyword evidence="6 10" id="KW-0489">Methyltransferase</keyword>
<dbReference type="Pfam" id="PF01135">
    <property type="entry name" value="PCMT"/>
    <property type="match status" value="1"/>
</dbReference>
<sequence length="208" mass="23346">MTNEQLVEELIKLGYIKTPRVEDAFLSVAREHFVSADMKERAYENIPLPIGFEQTISQPLVVAFMLELLQVRAGDRVLEIGSGSGWQSALLSFLSGSEVVSIERIHELHEFAKQNATVYPNLAQRIEFIHSDGSKGYEEKAPYDKIIAGASAEEIPAAWQEQVAIGGRIVAPLDERIVLLEKTGKQEFTKKEFFGFRFVPLVIRQPAE</sequence>
<dbReference type="NCBIfam" id="NF001453">
    <property type="entry name" value="PRK00312.1"/>
    <property type="match status" value="1"/>
</dbReference>
<dbReference type="AlphaFoldDB" id="A0A1F8DRN0"/>
<dbReference type="EC" id="2.1.1.77" evidence="3 9"/>
<dbReference type="EMBL" id="MGIP01000011">
    <property type="protein sequence ID" value="OGM91290.1"/>
    <property type="molecule type" value="Genomic_DNA"/>
</dbReference>
<dbReference type="GO" id="GO:0032259">
    <property type="term" value="P:methylation"/>
    <property type="evidence" value="ECO:0007669"/>
    <property type="project" value="UniProtKB-KW"/>
</dbReference>
<dbReference type="GO" id="GO:0005737">
    <property type="term" value="C:cytoplasm"/>
    <property type="evidence" value="ECO:0007669"/>
    <property type="project" value="UniProtKB-SubCell"/>
</dbReference>
<evidence type="ECO:0000256" key="6">
    <source>
        <dbReference type="ARBA" id="ARBA00022603"/>
    </source>
</evidence>
<evidence type="ECO:0000313" key="10">
    <source>
        <dbReference type="EMBL" id="OGM91290.1"/>
    </source>
</evidence>
<evidence type="ECO:0000256" key="1">
    <source>
        <dbReference type="ARBA" id="ARBA00004496"/>
    </source>
</evidence>
<dbReference type="Gene3D" id="3.40.50.150">
    <property type="entry name" value="Vaccinia Virus protein VP39"/>
    <property type="match status" value="1"/>
</dbReference>
<evidence type="ECO:0000256" key="4">
    <source>
        <dbReference type="ARBA" id="ARBA00013346"/>
    </source>
</evidence>
<comment type="subcellular location">
    <subcellularLocation>
        <location evidence="1">Cytoplasm</location>
    </subcellularLocation>
</comment>
<keyword evidence="5" id="KW-0963">Cytoplasm</keyword>
<dbReference type="Proteomes" id="UP000177029">
    <property type="component" value="Unassembled WGS sequence"/>
</dbReference>
<protein>
    <recommendedName>
        <fullName evidence="4 9">Protein-L-isoaspartate O-methyltransferase</fullName>
        <ecNumber evidence="3 9">2.1.1.77</ecNumber>
    </recommendedName>
</protein>
<dbReference type="SUPFAM" id="SSF53335">
    <property type="entry name" value="S-adenosyl-L-methionine-dependent methyltransferases"/>
    <property type="match status" value="1"/>
</dbReference>
<accession>A0A1F8DRN0</accession>
<dbReference type="PROSITE" id="PS01279">
    <property type="entry name" value="PCMT"/>
    <property type="match status" value="1"/>
</dbReference>
<reference evidence="10 11" key="1">
    <citation type="journal article" date="2016" name="Nat. Commun.">
        <title>Thousands of microbial genomes shed light on interconnected biogeochemical processes in an aquifer system.</title>
        <authorList>
            <person name="Anantharaman K."/>
            <person name="Brown C.T."/>
            <person name="Hug L.A."/>
            <person name="Sharon I."/>
            <person name="Castelle C.J."/>
            <person name="Probst A.J."/>
            <person name="Thomas B.C."/>
            <person name="Singh A."/>
            <person name="Wilkins M.J."/>
            <person name="Karaoz U."/>
            <person name="Brodie E.L."/>
            <person name="Williams K.H."/>
            <person name="Hubbard S.S."/>
            <person name="Banfield J.F."/>
        </authorList>
    </citation>
    <scope>NUCLEOTIDE SEQUENCE [LARGE SCALE GENOMIC DNA]</scope>
</reference>
<comment type="similarity">
    <text evidence="2">Belongs to the methyltransferase superfamily. L-isoaspartyl/D-aspartyl protein methyltransferase family.</text>
</comment>
<gene>
    <name evidence="10" type="ORF">A2755_02760</name>
</gene>
<keyword evidence="8" id="KW-0949">S-adenosyl-L-methionine</keyword>
<dbReference type="InterPro" id="IPR029063">
    <property type="entry name" value="SAM-dependent_MTases_sf"/>
</dbReference>
<evidence type="ECO:0000256" key="3">
    <source>
        <dbReference type="ARBA" id="ARBA00011890"/>
    </source>
</evidence>
<dbReference type="GO" id="GO:0004719">
    <property type="term" value="F:protein-L-isoaspartate (D-aspartate) O-methyltransferase activity"/>
    <property type="evidence" value="ECO:0007669"/>
    <property type="project" value="UniProtKB-UniRule"/>
</dbReference>
<dbReference type="PANTHER" id="PTHR11579">
    <property type="entry name" value="PROTEIN-L-ISOASPARTATE O-METHYLTRANSFERASE"/>
    <property type="match status" value="1"/>
</dbReference>
<evidence type="ECO:0000256" key="5">
    <source>
        <dbReference type="ARBA" id="ARBA00022490"/>
    </source>
</evidence>
<dbReference type="PANTHER" id="PTHR11579:SF0">
    <property type="entry name" value="PROTEIN-L-ISOASPARTATE(D-ASPARTATE) O-METHYLTRANSFERASE"/>
    <property type="match status" value="1"/>
</dbReference>
<dbReference type="STRING" id="1802555.A2755_02760"/>
<keyword evidence="7 10" id="KW-0808">Transferase</keyword>
<organism evidence="10 11">
    <name type="scientific">Candidatus Wolfebacteria bacterium RIFCSPHIGHO2_01_FULL_48_22</name>
    <dbReference type="NCBI Taxonomy" id="1802555"/>
    <lineage>
        <taxon>Bacteria</taxon>
        <taxon>Candidatus Wolfeibacteriota</taxon>
    </lineage>
</organism>
<name>A0A1F8DRN0_9BACT</name>